<dbReference type="InterPro" id="IPR035994">
    <property type="entry name" value="Nucleoside_phosphorylase_sf"/>
</dbReference>
<dbReference type="GO" id="GO:0019284">
    <property type="term" value="P:L-methionine salvage from S-adenosylmethionine"/>
    <property type="evidence" value="ECO:0007669"/>
    <property type="project" value="TreeGrafter"/>
</dbReference>
<evidence type="ECO:0000259" key="1">
    <source>
        <dbReference type="Pfam" id="PF01048"/>
    </source>
</evidence>
<dbReference type="Proteomes" id="UP000323144">
    <property type="component" value="Chromosome"/>
</dbReference>
<reference evidence="2 3" key="1">
    <citation type="submission" date="2019-08" db="EMBL/GenBank/DDBJ databases">
        <title>Complete genome sequence of Spiroplasma chinense CCH (DSM 19755).</title>
        <authorList>
            <person name="Shen H.-Y."/>
            <person name="Lin Y.-C."/>
            <person name="Chou L."/>
            <person name="Kuo C.-H."/>
        </authorList>
    </citation>
    <scope>NUCLEOTIDE SEQUENCE [LARGE SCALE GENOMIC DNA]</scope>
    <source>
        <strain evidence="2 3">CCH</strain>
    </source>
</reference>
<dbReference type="EMBL" id="CP043026">
    <property type="protein sequence ID" value="QEH62031.1"/>
    <property type="molecule type" value="Genomic_DNA"/>
</dbReference>
<dbReference type="GO" id="GO:0009116">
    <property type="term" value="P:nucleoside metabolic process"/>
    <property type="evidence" value="ECO:0007669"/>
    <property type="project" value="InterPro"/>
</dbReference>
<dbReference type="Pfam" id="PF01048">
    <property type="entry name" value="PNP_UDP_1"/>
    <property type="match status" value="1"/>
</dbReference>
<dbReference type="AlphaFoldDB" id="A0A5B9Y4Q7"/>
<dbReference type="Gene3D" id="3.40.50.1580">
    <property type="entry name" value="Nucleoside phosphorylase domain"/>
    <property type="match status" value="1"/>
</dbReference>
<gene>
    <name evidence="2" type="primary">mtn</name>
    <name evidence="2" type="ORF">SCHIN_v1c08360</name>
</gene>
<dbReference type="GO" id="GO:0005829">
    <property type="term" value="C:cytosol"/>
    <property type="evidence" value="ECO:0007669"/>
    <property type="project" value="TreeGrafter"/>
</dbReference>
<name>A0A5B9Y4Q7_9MOLU</name>
<protein>
    <submittedName>
        <fullName evidence="2">5'-methylthioadenosine/S-adenosylhomocysteine nucleosidase</fullName>
    </submittedName>
</protein>
<dbReference type="PANTHER" id="PTHR46832:SF1">
    <property type="entry name" value="5'-METHYLTHIOADENOSINE_S-ADENOSYLHOMOCYSTEINE NUCLEOSIDASE"/>
    <property type="match status" value="1"/>
</dbReference>
<organism evidence="2 3">
    <name type="scientific">Spiroplasma chinense</name>
    <dbReference type="NCBI Taxonomy" id="216932"/>
    <lineage>
        <taxon>Bacteria</taxon>
        <taxon>Bacillati</taxon>
        <taxon>Mycoplasmatota</taxon>
        <taxon>Mollicutes</taxon>
        <taxon>Entomoplasmatales</taxon>
        <taxon>Spiroplasmataceae</taxon>
        <taxon>Spiroplasma</taxon>
    </lineage>
</organism>
<feature type="domain" description="Nucleoside phosphorylase" evidence="1">
    <location>
        <begin position="2"/>
        <end position="215"/>
    </location>
</feature>
<dbReference type="GO" id="GO:0008930">
    <property type="term" value="F:methylthioadenosine nucleosidase activity"/>
    <property type="evidence" value="ECO:0007669"/>
    <property type="project" value="TreeGrafter"/>
</dbReference>
<dbReference type="SUPFAM" id="SSF53167">
    <property type="entry name" value="Purine and uridine phosphorylases"/>
    <property type="match status" value="1"/>
</dbReference>
<dbReference type="InterPro" id="IPR000845">
    <property type="entry name" value="Nucleoside_phosphorylase_d"/>
</dbReference>
<dbReference type="RefSeq" id="WP_166508402.1">
    <property type="nucleotide sequence ID" value="NZ_CP043026.1"/>
</dbReference>
<dbReference type="GO" id="GO:0008782">
    <property type="term" value="F:adenosylhomocysteine nucleosidase activity"/>
    <property type="evidence" value="ECO:0007669"/>
    <property type="project" value="TreeGrafter"/>
</dbReference>
<sequence>MKICLLFAMTDEAQPLIDQLMPELVEELPYKIYRKGDTLIAISGVGIANSSSCFTYVETKYNCQYYINSGLVGCVSENLKSLDLVLIDKVYNSTADATGFGYDYGQVPKMPKSYSSDSTLKNDFNKTNNFKNVNIASSDVFINNLPKKLLFILPINDEIDVVDMECAGFYQAAYIFKKPIMSFKIVSDTLSEPSNETQFKTILDFASQEIAKKIISFLETKNYL</sequence>
<dbReference type="KEGG" id="schi:SCHIN_v1c08360"/>
<dbReference type="PANTHER" id="PTHR46832">
    <property type="entry name" value="5'-METHYLTHIOADENOSINE/S-ADENOSYLHOMOCYSTEINE NUCLEOSIDASE"/>
    <property type="match status" value="1"/>
</dbReference>
<evidence type="ECO:0000313" key="3">
    <source>
        <dbReference type="Proteomes" id="UP000323144"/>
    </source>
</evidence>
<keyword evidence="3" id="KW-1185">Reference proteome</keyword>
<accession>A0A5B9Y4Q7</accession>
<dbReference type="CDD" id="cd09008">
    <property type="entry name" value="MTAN"/>
    <property type="match status" value="1"/>
</dbReference>
<proteinExistence type="predicted"/>
<evidence type="ECO:0000313" key="2">
    <source>
        <dbReference type="EMBL" id="QEH62031.1"/>
    </source>
</evidence>